<keyword evidence="5" id="KW-0788">Thiol protease</keyword>
<dbReference type="InterPro" id="IPR002138">
    <property type="entry name" value="Pept_C14_p10"/>
</dbReference>
<dbReference type="Pfam" id="PF00619">
    <property type="entry name" value="CARD"/>
    <property type="match status" value="1"/>
</dbReference>
<comment type="similarity">
    <text evidence="1 12">Belongs to the peptidase C14A family.</text>
</comment>
<dbReference type="SUPFAM" id="SSF47986">
    <property type="entry name" value="DEATH domain"/>
    <property type="match status" value="1"/>
</dbReference>
<dbReference type="GO" id="GO:0004197">
    <property type="term" value="F:cysteine-type endopeptidase activity"/>
    <property type="evidence" value="ECO:0007669"/>
    <property type="project" value="InterPro"/>
</dbReference>
<dbReference type="PIRSF" id="PIRSF038001">
    <property type="entry name" value="Caspase_ICE"/>
    <property type="match status" value="1"/>
</dbReference>
<dbReference type="InterPro" id="IPR033139">
    <property type="entry name" value="Caspase_cys_AS"/>
</dbReference>
<dbReference type="PROSITE" id="PS01122">
    <property type="entry name" value="CASPASE_CYS"/>
    <property type="match status" value="1"/>
</dbReference>
<evidence type="ECO:0000313" key="17">
    <source>
        <dbReference type="EMBL" id="OCT71335.1"/>
    </source>
</evidence>
<evidence type="ECO:0000256" key="2">
    <source>
        <dbReference type="ARBA" id="ARBA00022670"/>
    </source>
</evidence>
<dbReference type="Pfam" id="PF00656">
    <property type="entry name" value="Peptidase_C14"/>
    <property type="match status" value="1"/>
</dbReference>
<dbReference type="PANTHER" id="PTHR47901">
    <property type="entry name" value="CASPASE RECRUITMENT DOMAIN-CONTAINING PROTEIN 18"/>
    <property type="match status" value="1"/>
</dbReference>
<dbReference type="PRINTS" id="PR00376">
    <property type="entry name" value="IL1BCENZYME"/>
</dbReference>
<evidence type="ECO:0000259" key="16">
    <source>
        <dbReference type="PROSITE" id="PS50209"/>
    </source>
</evidence>
<reference evidence="18" key="1">
    <citation type="journal article" date="2016" name="Nature">
        <title>Genome evolution in the allotetraploid frog Xenopus laevis.</title>
        <authorList>
            <person name="Session A.M."/>
            <person name="Uno Y."/>
            <person name="Kwon T."/>
            <person name="Chapman J.A."/>
            <person name="Toyoda A."/>
            <person name="Takahashi S."/>
            <person name="Fukui A."/>
            <person name="Hikosaka A."/>
            <person name="Suzuki A."/>
            <person name="Kondo M."/>
            <person name="van Heeringen S.J."/>
            <person name="Quigley I."/>
            <person name="Heinz S."/>
            <person name="Ogino H."/>
            <person name="Ochi H."/>
            <person name="Hellsten U."/>
            <person name="Lyons J.B."/>
            <person name="Simakov O."/>
            <person name="Putnam N."/>
            <person name="Stites J."/>
            <person name="Kuroki Y."/>
            <person name="Tanaka T."/>
            <person name="Michiue T."/>
            <person name="Watanabe M."/>
            <person name="Bogdanovic O."/>
            <person name="Lister R."/>
            <person name="Georgiou G."/>
            <person name="Paranjpe S.S."/>
            <person name="van Kruijsbergen I."/>
            <person name="Shu S."/>
            <person name="Carlson J."/>
            <person name="Kinoshita T."/>
            <person name="Ohta Y."/>
            <person name="Mawaribuchi S."/>
            <person name="Jenkins J."/>
            <person name="Grimwood J."/>
            <person name="Schmutz J."/>
            <person name="Mitros T."/>
            <person name="Mozaffari S.V."/>
            <person name="Suzuki Y."/>
            <person name="Haramoto Y."/>
            <person name="Yamamoto T.S."/>
            <person name="Takagi C."/>
            <person name="Heald R."/>
            <person name="Miller K."/>
            <person name="Haudenschild C."/>
            <person name="Kitzman J."/>
            <person name="Nakayama T."/>
            <person name="Izutsu Y."/>
            <person name="Robert J."/>
            <person name="Fortriede J."/>
            <person name="Burns K."/>
            <person name="Lotay V."/>
            <person name="Karimi K."/>
            <person name="Yasuoka Y."/>
            <person name="Dichmann D.S."/>
            <person name="Flajnik M.F."/>
            <person name="Houston D.W."/>
            <person name="Shendure J."/>
            <person name="DuPasquier L."/>
            <person name="Vize P.D."/>
            <person name="Zorn A.M."/>
            <person name="Ito M."/>
            <person name="Marcotte E.M."/>
            <person name="Wallingford J.B."/>
            <person name="Ito Y."/>
            <person name="Asashima M."/>
            <person name="Ueno N."/>
            <person name="Matsuda Y."/>
            <person name="Veenstra G.J."/>
            <person name="Fujiyama A."/>
            <person name="Harland R.M."/>
            <person name="Taira M."/>
            <person name="Rokhsar D.S."/>
        </authorList>
    </citation>
    <scope>NUCLEOTIDE SEQUENCE [LARGE SCALE GENOMIC DNA]</scope>
    <source>
        <strain evidence="18">J</strain>
    </source>
</reference>
<dbReference type="GO" id="GO:0043065">
    <property type="term" value="P:positive regulation of apoptotic process"/>
    <property type="evidence" value="ECO:0007669"/>
    <property type="project" value="UniProtKB-ARBA"/>
</dbReference>
<feature type="domain" description="Caspase family p10" evidence="14">
    <location>
        <begin position="321"/>
        <end position="414"/>
    </location>
</feature>
<keyword evidence="3" id="KW-0053">Apoptosis</keyword>
<sequence>MLGGMQQHHRKALQRLRVSLASEMIIEELLDHLVSSEILTNNMHSNIMAYRSDYAQNVALLNLLPKRGPRAFSAFCNALHSTNQEHLAQQVEKEALLQEEFITSKVHHGSFPLPVQESTLSRPGRQICREYREESIDDGDGPVTVQLCSVNFYITHCQQAYKMHSCPRGRALLISNVKFETPDLDYRCGGEVDLASLEKLFSSLGYQVDVRCNLNAQSMMSQLRAFSALPVHSSLDSCVVAILSHGLDGAVYGTDGKLVQLQEVFTALDNAHCPQLQNKPKMFFFQACRGEETDRGVDQRDGREQSGSPGCEQSDAGREDIKVRLPTQSDMICAYACLKGTVSLRNTKRGSWFVQDLVSVFSQHSKDTHVADMLVKVNALIKEREGHAPGTEFHRCKEMSEYCSTLCRDLYLFPGSPSNGLPK</sequence>
<dbReference type="InterPro" id="IPR002398">
    <property type="entry name" value="Pept_C14"/>
</dbReference>
<protein>
    <recommendedName>
        <fullName evidence="9">Caspase-2</fullName>
        <ecNumber evidence="8">3.4.22.55</ecNumber>
    </recommendedName>
    <alternativeName>
        <fullName evidence="10">Protease ICH-1</fullName>
    </alternativeName>
</protein>
<keyword evidence="2" id="KW-0645">Protease</keyword>
<evidence type="ECO:0000256" key="10">
    <source>
        <dbReference type="ARBA" id="ARBA00076240"/>
    </source>
</evidence>
<feature type="active site" evidence="11">
    <location>
        <position position="245"/>
    </location>
</feature>
<dbReference type="SMART" id="SM00114">
    <property type="entry name" value="CARD"/>
    <property type="match status" value="1"/>
</dbReference>
<dbReference type="Gene3D" id="3.30.70.1470">
    <property type="entry name" value="Caspase-like"/>
    <property type="match status" value="1"/>
</dbReference>
<dbReference type="PANTHER" id="PTHR47901:SF7">
    <property type="entry name" value="CASPASE 2"/>
    <property type="match status" value="1"/>
</dbReference>
<evidence type="ECO:0000256" key="12">
    <source>
        <dbReference type="RuleBase" id="RU003971"/>
    </source>
</evidence>
<evidence type="ECO:0000256" key="7">
    <source>
        <dbReference type="ARBA" id="ARBA00051445"/>
    </source>
</evidence>
<evidence type="ECO:0000256" key="6">
    <source>
        <dbReference type="ARBA" id="ARBA00023145"/>
    </source>
</evidence>
<evidence type="ECO:0000259" key="15">
    <source>
        <dbReference type="PROSITE" id="PS50208"/>
    </source>
</evidence>
<dbReference type="SMART" id="SM00115">
    <property type="entry name" value="CASc"/>
    <property type="match status" value="1"/>
</dbReference>
<evidence type="ECO:0000256" key="13">
    <source>
        <dbReference type="SAM" id="MobiDB-lite"/>
    </source>
</evidence>
<evidence type="ECO:0000256" key="3">
    <source>
        <dbReference type="ARBA" id="ARBA00022703"/>
    </source>
</evidence>
<evidence type="ECO:0000256" key="8">
    <source>
        <dbReference type="ARBA" id="ARBA00066475"/>
    </source>
</evidence>
<feature type="region of interest" description="Disordered" evidence="13">
    <location>
        <begin position="295"/>
        <end position="319"/>
    </location>
</feature>
<evidence type="ECO:0000256" key="9">
    <source>
        <dbReference type="ARBA" id="ARBA00068180"/>
    </source>
</evidence>
<evidence type="ECO:0000313" key="18">
    <source>
        <dbReference type="Proteomes" id="UP000694892"/>
    </source>
</evidence>
<keyword evidence="6" id="KW-0865">Zymogen</keyword>
<dbReference type="PROSITE" id="PS01121">
    <property type="entry name" value="CASPASE_HIS"/>
    <property type="match status" value="1"/>
</dbReference>
<dbReference type="InterPro" id="IPR029030">
    <property type="entry name" value="Caspase-like_dom_sf"/>
</dbReference>
<dbReference type="FunFam" id="1.10.533.10:FF:000024">
    <property type="entry name" value="caspase-2 isoform X1"/>
    <property type="match status" value="1"/>
</dbReference>
<dbReference type="SUPFAM" id="SSF52129">
    <property type="entry name" value="Caspase-like"/>
    <property type="match status" value="1"/>
</dbReference>
<dbReference type="PROSITE" id="PS50208">
    <property type="entry name" value="CASPASE_P20"/>
    <property type="match status" value="1"/>
</dbReference>
<dbReference type="Gene3D" id="3.40.50.1460">
    <property type="match status" value="1"/>
</dbReference>
<comment type="catalytic activity">
    <reaction evidence="7">
        <text>Strict requirement for an Asp residue at P1, with 316-Asp being essential for proteolytic activity and has a preferred cleavage sequence of Val-Asp-Val-Ala-Asp-|-.</text>
        <dbReference type="EC" id="3.4.22.55"/>
    </reaction>
</comment>
<keyword evidence="4" id="KW-0378">Hydrolase</keyword>
<dbReference type="FunFam" id="3.40.50.1460:FF:000009">
    <property type="entry name" value="Caspase 2"/>
    <property type="match status" value="1"/>
</dbReference>
<dbReference type="InterPro" id="IPR011600">
    <property type="entry name" value="Pept_C14_caspase"/>
</dbReference>
<dbReference type="InterPro" id="IPR001309">
    <property type="entry name" value="Pept_C14_p20"/>
</dbReference>
<dbReference type="InterPro" id="IPR011029">
    <property type="entry name" value="DEATH-like_dom_sf"/>
</dbReference>
<dbReference type="FunFam" id="3.30.70.1470:FF:000001">
    <property type="entry name" value="Putative caspase-2"/>
    <property type="match status" value="1"/>
</dbReference>
<evidence type="ECO:0000256" key="1">
    <source>
        <dbReference type="ARBA" id="ARBA00010134"/>
    </source>
</evidence>
<proteinExistence type="inferred from homology"/>
<dbReference type="InterPro" id="IPR016129">
    <property type="entry name" value="Caspase_his_AS"/>
</dbReference>
<dbReference type="EC" id="3.4.22.55" evidence="8"/>
<evidence type="ECO:0000259" key="14">
    <source>
        <dbReference type="PROSITE" id="PS50207"/>
    </source>
</evidence>
<dbReference type="InterPro" id="IPR001315">
    <property type="entry name" value="CARD"/>
</dbReference>
<dbReference type="InterPro" id="IPR015917">
    <property type="entry name" value="Pept_C14A"/>
</dbReference>
<accession>A0A974CDS3</accession>
<dbReference type="Proteomes" id="UP000694892">
    <property type="component" value="Chromosome 7L"/>
</dbReference>
<feature type="domain" description="CARD" evidence="16">
    <location>
        <begin position="5"/>
        <end position="94"/>
    </location>
</feature>
<dbReference type="CDD" id="cd08332">
    <property type="entry name" value="CARD_CASP2"/>
    <property type="match status" value="1"/>
</dbReference>
<dbReference type="GO" id="GO:0006915">
    <property type="term" value="P:apoptotic process"/>
    <property type="evidence" value="ECO:0007669"/>
    <property type="project" value="UniProtKB-KW"/>
</dbReference>
<dbReference type="PROSITE" id="PS50209">
    <property type="entry name" value="CARD"/>
    <property type="match status" value="1"/>
</dbReference>
<dbReference type="EMBL" id="CM004478">
    <property type="protein sequence ID" value="OCT71335.1"/>
    <property type="molecule type" value="Genomic_DNA"/>
</dbReference>
<dbReference type="AlphaFoldDB" id="A0A974CDS3"/>
<evidence type="ECO:0000256" key="4">
    <source>
        <dbReference type="ARBA" id="ARBA00022801"/>
    </source>
</evidence>
<dbReference type="CDD" id="cd00032">
    <property type="entry name" value="CASc"/>
    <property type="match status" value="1"/>
</dbReference>
<feature type="compositionally biased region" description="Basic and acidic residues" evidence="13">
    <location>
        <begin position="295"/>
        <end position="304"/>
    </location>
</feature>
<dbReference type="GO" id="GO:0006508">
    <property type="term" value="P:proteolysis"/>
    <property type="evidence" value="ECO:0007669"/>
    <property type="project" value="UniProtKB-KW"/>
</dbReference>
<gene>
    <name evidence="17" type="ORF">XELAEV_18034314mg</name>
</gene>
<dbReference type="Gene3D" id="1.10.533.10">
    <property type="entry name" value="Death Domain, Fas"/>
    <property type="match status" value="1"/>
</dbReference>
<dbReference type="OMA" id="MRELIQX"/>
<dbReference type="InterPro" id="IPR035702">
    <property type="entry name" value="CASP2_CARD"/>
</dbReference>
<feature type="domain" description="Caspase family p20" evidence="15">
    <location>
        <begin position="167"/>
        <end position="292"/>
    </location>
</feature>
<evidence type="ECO:0000256" key="11">
    <source>
        <dbReference type="PIRSR" id="PIRSR038001-1"/>
    </source>
</evidence>
<organism evidence="17 18">
    <name type="scientific">Xenopus laevis</name>
    <name type="common">African clawed frog</name>
    <dbReference type="NCBI Taxonomy" id="8355"/>
    <lineage>
        <taxon>Eukaryota</taxon>
        <taxon>Metazoa</taxon>
        <taxon>Chordata</taxon>
        <taxon>Craniata</taxon>
        <taxon>Vertebrata</taxon>
        <taxon>Euteleostomi</taxon>
        <taxon>Amphibia</taxon>
        <taxon>Batrachia</taxon>
        <taxon>Anura</taxon>
        <taxon>Pipoidea</taxon>
        <taxon>Pipidae</taxon>
        <taxon>Xenopodinae</taxon>
        <taxon>Xenopus</taxon>
        <taxon>Xenopus</taxon>
    </lineage>
</organism>
<evidence type="ECO:0000256" key="5">
    <source>
        <dbReference type="ARBA" id="ARBA00022807"/>
    </source>
</evidence>
<name>A0A974CDS3_XENLA</name>
<feature type="active site" evidence="11">
    <location>
        <position position="288"/>
    </location>
</feature>
<dbReference type="PROSITE" id="PS50207">
    <property type="entry name" value="CASPASE_P10"/>
    <property type="match status" value="1"/>
</dbReference>